<organism evidence="1 2">
    <name type="scientific">Oryza meyeriana var. granulata</name>
    <dbReference type="NCBI Taxonomy" id="110450"/>
    <lineage>
        <taxon>Eukaryota</taxon>
        <taxon>Viridiplantae</taxon>
        <taxon>Streptophyta</taxon>
        <taxon>Embryophyta</taxon>
        <taxon>Tracheophyta</taxon>
        <taxon>Spermatophyta</taxon>
        <taxon>Magnoliopsida</taxon>
        <taxon>Liliopsida</taxon>
        <taxon>Poales</taxon>
        <taxon>Poaceae</taxon>
        <taxon>BOP clade</taxon>
        <taxon>Oryzoideae</taxon>
        <taxon>Oryzeae</taxon>
        <taxon>Oryzinae</taxon>
        <taxon>Oryza</taxon>
        <taxon>Oryza meyeriana</taxon>
    </lineage>
</organism>
<accession>A0A6G1C7E9</accession>
<comment type="caution">
    <text evidence="1">The sequence shown here is derived from an EMBL/GenBank/DDBJ whole genome shotgun (WGS) entry which is preliminary data.</text>
</comment>
<sequence>MEGREAGEAGAVRGSLRVAEKLADDGGASHDQVWIPQAGRQHARGHGGSAMTGVAQRLYDQLASGGRREVEKWGGTVYPSRGG</sequence>
<evidence type="ECO:0000313" key="2">
    <source>
        <dbReference type="Proteomes" id="UP000479710"/>
    </source>
</evidence>
<dbReference type="Proteomes" id="UP000479710">
    <property type="component" value="Unassembled WGS sequence"/>
</dbReference>
<dbReference type="AlphaFoldDB" id="A0A6G1C7E9"/>
<reference evidence="1 2" key="1">
    <citation type="submission" date="2019-11" db="EMBL/GenBank/DDBJ databases">
        <title>Whole genome sequence of Oryza granulata.</title>
        <authorList>
            <person name="Li W."/>
        </authorList>
    </citation>
    <scope>NUCLEOTIDE SEQUENCE [LARGE SCALE GENOMIC DNA]</scope>
    <source>
        <strain evidence="2">cv. Menghai</strain>
        <tissue evidence="1">Leaf</tissue>
    </source>
</reference>
<proteinExistence type="predicted"/>
<keyword evidence="2" id="KW-1185">Reference proteome</keyword>
<protein>
    <submittedName>
        <fullName evidence="1">Uncharacterized protein</fullName>
    </submittedName>
</protein>
<evidence type="ECO:0000313" key="1">
    <source>
        <dbReference type="EMBL" id="KAF0896159.1"/>
    </source>
</evidence>
<dbReference type="EMBL" id="SPHZ02000010">
    <property type="protein sequence ID" value="KAF0896159.1"/>
    <property type="molecule type" value="Genomic_DNA"/>
</dbReference>
<gene>
    <name evidence="1" type="ORF">E2562_019652</name>
</gene>
<name>A0A6G1C7E9_9ORYZ</name>